<dbReference type="PANTHER" id="PTHR43008">
    <property type="entry name" value="BENZIL REDUCTASE"/>
    <property type="match status" value="1"/>
</dbReference>
<dbReference type="PANTHER" id="PTHR43008:SF4">
    <property type="entry name" value="CHAIN DEHYDROGENASE, PUTATIVE (AFU_ORTHOLOGUE AFUA_4G08710)-RELATED"/>
    <property type="match status" value="1"/>
</dbReference>
<name>A0A8J3MSP0_9CHLR</name>
<accession>A0A8J3MSP0</accession>
<dbReference type="NCBIfam" id="NF005868">
    <property type="entry name" value="PRK07806.1"/>
    <property type="match status" value="1"/>
</dbReference>
<protein>
    <submittedName>
        <fullName evidence="3">Short chain dehydrogenase</fullName>
    </submittedName>
</protein>
<dbReference type="GO" id="GO:0050664">
    <property type="term" value="F:oxidoreductase activity, acting on NAD(P)H, oxygen as acceptor"/>
    <property type="evidence" value="ECO:0007669"/>
    <property type="project" value="TreeGrafter"/>
</dbReference>
<dbReference type="Gene3D" id="3.40.50.720">
    <property type="entry name" value="NAD(P)-binding Rossmann-like Domain"/>
    <property type="match status" value="1"/>
</dbReference>
<dbReference type="EMBL" id="BNJF01000001">
    <property type="protein sequence ID" value="GHO43535.1"/>
    <property type="molecule type" value="Genomic_DNA"/>
</dbReference>
<dbReference type="Pfam" id="PF00106">
    <property type="entry name" value="adh_short"/>
    <property type="match status" value="1"/>
</dbReference>
<sequence length="250" mass="26811">MQTALITGGSRGIGAAATLALASRGYNVLFTYRNKAVRAEEVATSARTHHVQAEALGCDITNSQDRERLFNALREHFGSLDLLILNASGGMERDLLVSNPEYPMLINRDAQVALLDAALPLMPRGSTVVFVTSHWAHLYGRVQQIPHYEEVAASKYAGEQELRARMAELEARGIRLLVVTGDLIEGTITPKLLERAAPGLTQGRRSSLGALPTADEMGKIIAASATDTTLPAGHTVVIGGSLDELLSAWT</sequence>
<reference evidence="3" key="1">
    <citation type="submission" date="2020-10" db="EMBL/GenBank/DDBJ databases">
        <title>Taxonomic study of unclassified bacteria belonging to the class Ktedonobacteria.</title>
        <authorList>
            <person name="Yabe S."/>
            <person name="Wang C.M."/>
            <person name="Zheng Y."/>
            <person name="Sakai Y."/>
            <person name="Cavaletti L."/>
            <person name="Monciardini P."/>
            <person name="Donadio S."/>
        </authorList>
    </citation>
    <scope>NUCLEOTIDE SEQUENCE</scope>
    <source>
        <strain evidence="3">SOSP1-1</strain>
    </source>
</reference>
<dbReference type="Proteomes" id="UP000612362">
    <property type="component" value="Unassembled WGS sequence"/>
</dbReference>
<dbReference type="SUPFAM" id="SSF51735">
    <property type="entry name" value="NAD(P)-binding Rossmann-fold domains"/>
    <property type="match status" value="1"/>
</dbReference>
<dbReference type="RefSeq" id="WP_220193005.1">
    <property type="nucleotide sequence ID" value="NZ_BNJF01000001.1"/>
</dbReference>
<comment type="similarity">
    <text evidence="1">Belongs to the short-chain dehydrogenases/reductases (SDR) family.</text>
</comment>
<dbReference type="InterPro" id="IPR036291">
    <property type="entry name" value="NAD(P)-bd_dom_sf"/>
</dbReference>
<dbReference type="InterPro" id="IPR002347">
    <property type="entry name" value="SDR_fam"/>
</dbReference>
<keyword evidence="4" id="KW-1185">Reference proteome</keyword>
<keyword evidence="2" id="KW-0560">Oxidoreductase</keyword>
<proteinExistence type="inferred from homology"/>
<evidence type="ECO:0000256" key="2">
    <source>
        <dbReference type="ARBA" id="ARBA00023002"/>
    </source>
</evidence>
<gene>
    <name evidence="3" type="ORF">KSX_16980</name>
</gene>
<organism evidence="3 4">
    <name type="scientific">Ktedonospora formicarum</name>
    <dbReference type="NCBI Taxonomy" id="2778364"/>
    <lineage>
        <taxon>Bacteria</taxon>
        <taxon>Bacillati</taxon>
        <taxon>Chloroflexota</taxon>
        <taxon>Ktedonobacteria</taxon>
        <taxon>Ktedonobacterales</taxon>
        <taxon>Ktedonobacteraceae</taxon>
        <taxon>Ktedonospora</taxon>
    </lineage>
</organism>
<comment type="caution">
    <text evidence="3">The sequence shown here is derived from an EMBL/GenBank/DDBJ whole genome shotgun (WGS) entry which is preliminary data.</text>
</comment>
<dbReference type="AlphaFoldDB" id="A0A8J3MSP0"/>
<dbReference type="PRINTS" id="PR00081">
    <property type="entry name" value="GDHRDH"/>
</dbReference>
<evidence type="ECO:0000256" key="1">
    <source>
        <dbReference type="ARBA" id="ARBA00006484"/>
    </source>
</evidence>
<evidence type="ECO:0000313" key="4">
    <source>
        <dbReference type="Proteomes" id="UP000612362"/>
    </source>
</evidence>
<evidence type="ECO:0000313" key="3">
    <source>
        <dbReference type="EMBL" id="GHO43535.1"/>
    </source>
</evidence>